<comment type="caution">
    <text evidence="1">The sequence shown here is derived from an EMBL/GenBank/DDBJ whole genome shotgun (WGS) entry which is preliminary data.</text>
</comment>
<reference evidence="1 2" key="1">
    <citation type="journal article" date="2005" name="Int. J. Syst. Evol. Microbiol.">
        <title>Halobacillus yeomjeoni sp. nov., isolated from a marine solar saltern in Korea.</title>
        <authorList>
            <person name="Yoon J.H."/>
            <person name="Kang S.J."/>
            <person name="Lee C.H."/>
            <person name="Oh H.W."/>
            <person name="Oh T.K."/>
        </authorList>
    </citation>
    <scope>NUCLEOTIDE SEQUENCE [LARGE SCALE GENOMIC DNA]</scope>
    <source>
        <strain evidence="1 2">KCTC 3957</strain>
    </source>
</reference>
<evidence type="ECO:0008006" key="3">
    <source>
        <dbReference type="Google" id="ProtNLM"/>
    </source>
</evidence>
<evidence type="ECO:0000313" key="1">
    <source>
        <dbReference type="EMBL" id="MBH0229028.1"/>
    </source>
</evidence>
<dbReference type="AlphaFoldDB" id="A0A931HTA7"/>
<dbReference type="RefSeq" id="WP_197315662.1">
    <property type="nucleotide sequence ID" value="NZ_JADZSC010000001.1"/>
</dbReference>
<dbReference type="EMBL" id="JADZSC010000001">
    <property type="protein sequence ID" value="MBH0229028.1"/>
    <property type="molecule type" value="Genomic_DNA"/>
</dbReference>
<evidence type="ECO:0000313" key="2">
    <source>
        <dbReference type="Proteomes" id="UP000614490"/>
    </source>
</evidence>
<gene>
    <name evidence="1" type="ORF">H0267_02270</name>
</gene>
<organism evidence="1 2">
    <name type="scientific">Halobacillus yeomjeoni</name>
    <dbReference type="NCBI Taxonomy" id="311194"/>
    <lineage>
        <taxon>Bacteria</taxon>
        <taxon>Bacillati</taxon>
        <taxon>Bacillota</taxon>
        <taxon>Bacilli</taxon>
        <taxon>Bacillales</taxon>
        <taxon>Bacillaceae</taxon>
        <taxon>Halobacillus</taxon>
    </lineage>
</organism>
<proteinExistence type="predicted"/>
<keyword evidence="2" id="KW-1185">Reference proteome</keyword>
<protein>
    <recommendedName>
        <fullName evidence="3">Copper amine oxidase-like N-terminal domain-containing protein</fullName>
    </recommendedName>
</protein>
<sequence length="464" mass="54181">MKKVWITFVTLISISFLLLLYQWTFVQNHDSNEKKDTAEVTVTIKEEGVGVLSLYKSIDPGTYKLKFPEGSSQLNCTLESGSDCRIIDENHTPTVHLENEETLAISYQREPLQGDRLVDWMMDLEKNDQTVDFSYTIAIQDYIHLDRTWAGLSEKTSDIRQEYVRFHQFSAVNQASFPLLLVEKNRDFWMGTKGVVTFPEEKPLSDAFKKNYNQLTVDYPPKIVEVDKKEAVSNKYYLAFKDRSVPNMDRVMFEQFISLYTDKNEKWLVDALSTIIFISDDQGEVSGPMERLPFQFNDEQREELKQELLKVKDTDSMVTAADQALSEIEGMDVEFFKQVQENEGKTPLYFTYPKTLMIDGEEVDWKAVNWKKNVYYPFQALTNSLEYPVTEFNKGNSYRVRLPNNEYRFYIDQSIFIKNEQEFGVASDLLVKVDNQIFMKEQYVKDLLGVDIVEKQNTILMQKK</sequence>
<dbReference type="Proteomes" id="UP000614490">
    <property type="component" value="Unassembled WGS sequence"/>
</dbReference>
<accession>A0A931HTA7</accession>
<name>A0A931HTA7_9BACI</name>